<dbReference type="InterPro" id="IPR016579">
    <property type="entry name" value="Synaptogyrin"/>
</dbReference>
<feature type="transmembrane region" description="Helical" evidence="7">
    <location>
        <begin position="32"/>
        <end position="51"/>
    </location>
</feature>
<keyword evidence="4 7" id="KW-1133">Transmembrane helix</keyword>
<keyword evidence="5 6" id="KW-0472">Membrane</keyword>
<evidence type="ECO:0000256" key="5">
    <source>
        <dbReference type="ARBA" id="ARBA00023136"/>
    </source>
</evidence>
<evidence type="ECO:0000256" key="1">
    <source>
        <dbReference type="ARBA" id="ARBA00004141"/>
    </source>
</evidence>
<evidence type="ECO:0000256" key="7">
    <source>
        <dbReference type="SAM" id="Phobius"/>
    </source>
</evidence>
<dbReference type="AlphaFoldDB" id="A0AAY5JVR4"/>
<dbReference type="PANTHER" id="PTHR10838">
    <property type="entry name" value="SYNAPTOGYRIN"/>
    <property type="match status" value="1"/>
</dbReference>
<feature type="domain" description="MARVEL" evidence="8">
    <location>
        <begin position="22"/>
        <end position="174"/>
    </location>
</feature>
<accession>A0AAY5JVR4</accession>
<evidence type="ECO:0000256" key="3">
    <source>
        <dbReference type="ARBA" id="ARBA00022692"/>
    </source>
</evidence>
<dbReference type="Pfam" id="PF01284">
    <property type="entry name" value="MARVEL"/>
    <property type="match status" value="1"/>
</dbReference>
<dbReference type="InterPro" id="IPR008253">
    <property type="entry name" value="Marvel"/>
</dbReference>
<organism evidence="9 10">
    <name type="scientific">Esox lucius</name>
    <name type="common">Northern pike</name>
    <dbReference type="NCBI Taxonomy" id="8010"/>
    <lineage>
        <taxon>Eukaryota</taxon>
        <taxon>Metazoa</taxon>
        <taxon>Chordata</taxon>
        <taxon>Craniata</taxon>
        <taxon>Vertebrata</taxon>
        <taxon>Euteleostomi</taxon>
        <taxon>Actinopterygii</taxon>
        <taxon>Neopterygii</taxon>
        <taxon>Teleostei</taxon>
        <taxon>Protacanthopterygii</taxon>
        <taxon>Esociformes</taxon>
        <taxon>Esocidae</taxon>
        <taxon>Esox</taxon>
    </lineage>
</organism>
<evidence type="ECO:0000256" key="2">
    <source>
        <dbReference type="ARBA" id="ARBA00010252"/>
    </source>
</evidence>
<dbReference type="Ensembl" id="ENSELUT00000107100.1">
    <property type="protein sequence ID" value="ENSELUP00000080333.1"/>
    <property type="gene ID" value="ENSELUG00000016330.3"/>
</dbReference>
<evidence type="ECO:0000256" key="6">
    <source>
        <dbReference type="PROSITE-ProRule" id="PRU00581"/>
    </source>
</evidence>
<evidence type="ECO:0000256" key="4">
    <source>
        <dbReference type="ARBA" id="ARBA00022989"/>
    </source>
</evidence>
<feature type="transmembrane region" description="Helical" evidence="7">
    <location>
        <begin position="71"/>
        <end position="93"/>
    </location>
</feature>
<feature type="transmembrane region" description="Helical" evidence="7">
    <location>
        <begin position="151"/>
        <end position="176"/>
    </location>
</feature>
<reference evidence="9 10" key="1">
    <citation type="submission" date="2020-02" db="EMBL/GenBank/DDBJ databases">
        <title>Esox lucius (northern pike) genome, fEsoLuc1, primary haplotype.</title>
        <authorList>
            <person name="Myers G."/>
            <person name="Karagic N."/>
            <person name="Meyer A."/>
            <person name="Pippel M."/>
            <person name="Reichard M."/>
            <person name="Winkler S."/>
            <person name="Tracey A."/>
            <person name="Sims Y."/>
            <person name="Howe K."/>
            <person name="Rhie A."/>
            <person name="Formenti G."/>
            <person name="Durbin R."/>
            <person name="Fedrigo O."/>
            <person name="Jarvis E.D."/>
        </authorList>
    </citation>
    <scope>NUCLEOTIDE SEQUENCE [LARGE SCALE GENOMIC DNA]</scope>
</reference>
<feature type="transmembrane region" description="Helical" evidence="7">
    <location>
        <begin position="105"/>
        <end position="131"/>
    </location>
</feature>
<keyword evidence="3 6" id="KW-0812">Transmembrane</keyword>
<protein>
    <recommendedName>
        <fullName evidence="8">MARVEL domain-containing protein</fullName>
    </recommendedName>
</protein>
<reference evidence="9" key="3">
    <citation type="submission" date="2025-09" db="UniProtKB">
        <authorList>
            <consortium name="Ensembl"/>
        </authorList>
    </citation>
    <scope>IDENTIFICATION</scope>
</reference>
<dbReference type="GO" id="GO:0031594">
    <property type="term" value="C:neuromuscular junction"/>
    <property type="evidence" value="ECO:0007669"/>
    <property type="project" value="TreeGrafter"/>
</dbReference>
<comment type="similarity">
    <text evidence="2">Belongs to the synaptogyrin family.</text>
</comment>
<name>A0AAY5JVR4_ESOLU</name>
<evidence type="ECO:0000259" key="8">
    <source>
        <dbReference type="PROSITE" id="PS51225"/>
    </source>
</evidence>
<sequence>MEPVGSFHPGKSGSSHFDPIVFVKKPRTILRLLCWVFSMVVFSSIVNEGYMNIGSERLLCVFNKNADACNYGVTVGVACFLGSMCFLVLDIYFPTIQSVRLRRRASLIDMAFSALASFLWFVGFCFLANQWQQTTDDELPLAQGSDAARAAIIFCFFSILTWGYAGLTALALQTFLNLFQNFRLFADNLDNSTTGYQDNRSIPVANGITIVTTNPYHRPPPFTGTLSLDPASLTPSPAF</sequence>
<proteinExistence type="inferred from homology"/>
<evidence type="ECO:0000313" key="10">
    <source>
        <dbReference type="Proteomes" id="UP000265140"/>
    </source>
</evidence>
<dbReference type="GO" id="GO:0030672">
    <property type="term" value="C:synaptic vesicle membrane"/>
    <property type="evidence" value="ECO:0007669"/>
    <property type="project" value="TreeGrafter"/>
</dbReference>
<dbReference type="PANTHER" id="PTHR10838:SF8">
    <property type="entry name" value="SYNAPTOGYRIN-3"/>
    <property type="match status" value="1"/>
</dbReference>
<comment type="subcellular location">
    <subcellularLocation>
        <location evidence="1">Membrane</location>
        <topology evidence="1">Multi-pass membrane protein</topology>
    </subcellularLocation>
</comment>
<dbReference type="PROSITE" id="PS51225">
    <property type="entry name" value="MARVEL"/>
    <property type="match status" value="1"/>
</dbReference>
<dbReference type="Proteomes" id="UP000265140">
    <property type="component" value="Chromosome 9"/>
</dbReference>
<evidence type="ECO:0000313" key="9">
    <source>
        <dbReference type="Ensembl" id="ENSELUP00000080333.1"/>
    </source>
</evidence>
<keyword evidence="10" id="KW-1185">Reference proteome</keyword>
<reference evidence="9" key="2">
    <citation type="submission" date="2025-08" db="UniProtKB">
        <authorList>
            <consortium name="Ensembl"/>
        </authorList>
    </citation>
    <scope>IDENTIFICATION</scope>
</reference>
<dbReference type="GeneTree" id="ENSGT00950000182935"/>